<dbReference type="EMBL" id="DF977531">
    <property type="protein sequence ID" value="GAP92586.2"/>
    <property type="molecule type" value="Genomic_DNA"/>
</dbReference>
<dbReference type="AlphaFoldDB" id="A0A1W2TVC5"/>
<dbReference type="STRING" id="77044.A0A1W2TVC5"/>
<sequence length="355" mass="37525">MSAQPSHANNGTGVGVVATHPSSSPAAGAVILEVRPDAQLLEATYLRVFGMQVSLVKFLLAHPSVETLELNDCDWGQVSAVPLAFYHQHYDDPEGHGGVRAVHLVGSRVDELGFAAVLQSFPRLRTLTYCRPADDGDRSFDAVGAALAAHGARLEHLKLLDEGTVPFASPVGSLRALANLKTLEAHLELLVGFREASASASAYEQHVDDNDGEVEIAAPNPSTFDYAEYDSCVGDWSLDAMLPDGLEALTLHVDSPDFRTYFASYPRLGARLEALLAAPARAAALRYVQAPGLAAVVARLRAAGSPLLADGGWVFDGDCVLERAAIHAYDGSTRHEPATALGLEAKPRAAVASDG</sequence>
<evidence type="ECO:0000313" key="2">
    <source>
        <dbReference type="Proteomes" id="UP000054516"/>
    </source>
</evidence>
<keyword evidence="2" id="KW-1185">Reference proteome</keyword>
<dbReference type="OrthoDB" id="4751638at2759"/>
<gene>
    <name evidence="1" type="ORF">SAMD00023353_8600070</name>
</gene>
<dbReference type="Proteomes" id="UP000054516">
    <property type="component" value="Unassembled WGS sequence"/>
</dbReference>
<proteinExistence type="predicted"/>
<name>A0A1W2TVC5_ROSNE</name>
<protein>
    <submittedName>
        <fullName evidence="1">Uncharacterized protein</fullName>
    </submittedName>
</protein>
<accession>A0A1W2TVC5</accession>
<evidence type="ECO:0000313" key="1">
    <source>
        <dbReference type="EMBL" id="GAP92586.2"/>
    </source>
</evidence>
<reference evidence="1" key="1">
    <citation type="submission" date="2016-03" db="EMBL/GenBank/DDBJ databases">
        <title>Draft genome sequence of Rosellinia necatrix.</title>
        <authorList>
            <person name="Kanematsu S."/>
        </authorList>
    </citation>
    <scope>NUCLEOTIDE SEQUENCE [LARGE SCALE GENOMIC DNA]</scope>
    <source>
        <strain evidence="1">W97</strain>
    </source>
</reference>
<organism evidence="1">
    <name type="scientific">Rosellinia necatrix</name>
    <name type="common">White root-rot fungus</name>
    <dbReference type="NCBI Taxonomy" id="77044"/>
    <lineage>
        <taxon>Eukaryota</taxon>
        <taxon>Fungi</taxon>
        <taxon>Dikarya</taxon>
        <taxon>Ascomycota</taxon>
        <taxon>Pezizomycotina</taxon>
        <taxon>Sordariomycetes</taxon>
        <taxon>Xylariomycetidae</taxon>
        <taxon>Xylariales</taxon>
        <taxon>Xylariaceae</taxon>
        <taxon>Rosellinia</taxon>
    </lineage>
</organism>